<name>A0ABT4JXY4_9GAMM</name>
<feature type="domain" description="Galactosyltransferase C-terminal" evidence="3">
    <location>
        <begin position="167"/>
        <end position="227"/>
    </location>
</feature>
<proteinExistence type="predicted"/>
<evidence type="ECO:0000259" key="2">
    <source>
        <dbReference type="Pfam" id="PF00535"/>
    </source>
</evidence>
<dbReference type="Pfam" id="PF02709">
    <property type="entry name" value="Glyco_transf_7C"/>
    <property type="match status" value="1"/>
</dbReference>
<evidence type="ECO:0000259" key="3">
    <source>
        <dbReference type="Pfam" id="PF02709"/>
    </source>
</evidence>
<dbReference type="SUPFAM" id="SSF53448">
    <property type="entry name" value="Nucleotide-diphospho-sugar transferases"/>
    <property type="match status" value="1"/>
</dbReference>
<organism evidence="4 5">
    <name type="scientific">Marinomonas phaeophyticola</name>
    <dbReference type="NCBI Taxonomy" id="3004091"/>
    <lineage>
        <taxon>Bacteria</taxon>
        <taxon>Pseudomonadati</taxon>
        <taxon>Pseudomonadota</taxon>
        <taxon>Gammaproteobacteria</taxon>
        <taxon>Oceanospirillales</taxon>
        <taxon>Oceanospirillaceae</taxon>
        <taxon>Marinomonas</taxon>
    </lineage>
</organism>
<dbReference type="Pfam" id="PF00535">
    <property type="entry name" value="Glycos_transf_2"/>
    <property type="match status" value="1"/>
</dbReference>
<keyword evidence="1" id="KW-0808">Transferase</keyword>
<feature type="domain" description="Glycosyltransferase 2-like" evidence="2">
    <location>
        <begin position="4"/>
        <end position="156"/>
    </location>
</feature>
<dbReference type="Gene3D" id="3.90.550.10">
    <property type="entry name" value="Spore Coat Polysaccharide Biosynthesis Protein SpsA, Chain A"/>
    <property type="match status" value="1"/>
</dbReference>
<dbReference type="InterPro" id="IPR027791">
    <property type="entry name" value="Galactosyl_T_C"/>
</dbReference>
<dbReference type="InterPro" id="IPR050834">
    <property type="entry name" value="Glycosyltransf_2"/>
</dbReference>
<comment type="caution">
    <text evidence="4">The sequence shown here is derived from an EMBL/GenBank/DDBJ whole genome shotgun (WGS) entry which is preliminary data.</text>
</comment>
<accession>A0ABT4JXY4</accession>
<keyword evidence="5" id="KW-1185">Reference proteome</keyword>
<dbReference type="CDD" id="cd06420">
    <property type="entry name" value="GT2_Chondriotin_Pol_N"/>
    <property type="match status" value="1"/>
</dbReference>
<evidence type="ECO:0000313" key="4">
    <source>
        <dbReference type="EMBL" id="MCZ2723261.1"/>
    </source>
</evidence>
<evidence type="ECO:0000256" key="1">
    <source>
        <dbReference type="ARBA" id="ARBA00022679"/>
    </source>
</evidence>
<dbReference type="EMBL" id="JAPUBN010000020">
    <property type="protein sequence ID" value="MCZ2723261.1"/>
    <property type="molecule type" value="Genomic_DNA"/>
</dbReference>
<reference evidence="4" key="1">
    <citation type="submission" date="2022-12" db="EMBL/GenBank/DDBJ databases">
        <title>Marinomonas 15G1-11 sp. nov, isolated from marine algae.</title>
        <authorList>
            <person name="Butt M."/>
            <person name="Choi D.G."/>
            <person name="Kim J.M."/>
            <person name="Lee J.K."/>
            <person name="Baek J.H."/>
            <person name="Jeon C.O."/>
        </authorList>
    </citation>
    <scope>NUCLEOTIDE SEQUENCE</scope>
    <source>
        <strain evidence="4">15G1-11</strain>
    </source>
</reference>
<dbReference type="InterPro" id="IPR001173">
    <property type="entry name" value="Glyco_trans_2-like"/>
</dbReference>
<dbReference type="InterPro" id="IPR029044">
    <property type="entry name" value="Nucleotide-diphossugar_trans"/>
</dbReference>
<dbReference type="RefSeq" id="WP_269127351.1">
    <property type="nucleotide sequence ID" value="NZ_JAPUBN010000020.1"/>
</dbReference>
<dbReference type="Proteomes" id="UP001149719">
    <property type="component" value="Unassembled WGS sequence"/>
</dbReference>
<protein>
    <submittedName>
        <fullName evidence="4">Glycosyltransferase family 2 protein</fullName>
    </submittedName>
</protein>
<evidence type="ECO:0000313" key="5">
    <source>
        <dbReference type="Proteomes" id="UP001149719"/>
    </source>
</evidence>
<dbReference type="PANTHER" id="PTHR43685">
    <property type="entry name" value="GLYCOSYLTRANSFERASE"/>
    <property type="match status" value="1"/>
</dbReference>
<gene>
    <name evidence="4" type="ORF">O1D97_17010</name>
</gene>
<sequence>MKVSLIVTTYNWKEALAVVLQSIIKQNTLPYEVIIADDGSREDTAALIKDYAKTFPVPLIHSWQEDDGFRLARSRNKAIAKATGDYIIIIDGDILMAKDFVASHIAAAKPNFFVQGGRVLMGYDLSEKILQEFKIPTFFTKGLRNRHNTLSCPFLSRMFSKVWNSDKSTRGCNIAFWKQDIVAINGYNEAFEGWGREDSEMVIRMLNKGIQRFYLKFSGVGFHLYHKENTRASLELNDEILNNTIENKLQWIESGLDKHL</sequence>
<dbReference type="PANTHER" id="PTHR43685:SF3">
    <property type="entry name" value="SLR2126 PROTEIN"/>
    <property type="match status" value="1"/>
</dbReference>